<evidence type="ECO:0000256" key="5">
    <source>
        <dbReference type="ARBA" id="ARBA00022741"/>
    </source>
</evidence>
<dbReference type="InterPro" id="IPR011004">
    <property type="entry name" value="Trimer_LpxA-like_sf"/>
</dbReference>
<comment type="pathway">
    <text evidence="9">Glycan biosynthesis; glycogen biosynthesis.</text>
</comment>
<evidence type="ECO:0000256" key="3">
    <source>
        <dbReference type="ARBA" id="ARBA00022679"/>
    </source>
</evidence>
<dbReference type="EMBL" id="CP034235">
    <property type="protein sequence ID" value="QGQ94774.1"/>
    <property type="molecule type" value="Genomic_DNA"/>
</dbReference>
<evidence type="ECO:0000256" key="7">
    <source>
        <dbReference type="ARBA" id="ARBA00023056"/>
    </source>
</evidence>
<dbReference type="CDD" id="cd02508">
    <property type="entry name" value="ADP_Glucose_PP"/>
    <property type="match status" value="1"/>
</dbReference>
<dbReference type="Gene3D" id="2.160.10.10">
    <property type="entry name" value="Hexapeptide repeat proteins"/>
    <property type="match status" value="1"/>
</dbReference>
<dbReference type="SUPFAM" id="SSF53448">
    <property type="entry name" value="Nucleotide-diphospho-sugar transferases"/>
    <property type="match status" value="1"/>
</dbReference>
<keyword evidence="6 9" id="KW-0067">ATP-binding</keyword>
<feature type="binding site" evidence="9">
    <location>
        <position position="188"/>
    </location>
    <ligand>
        <name>alpha-D-glucose 1-phosphate</name>
        <dbReference type="ChEBI" id="CHEBI:58601"/>
    </ligand>
</feature>
<name>A0A6B8RGC5_9BACL</name>
<dbReference type="KEGG" id="ppsc:EHS13_07715"/>
<evidence type="ECO:0000256" key="8">
    <source>
        <dbReference type="ARBA" id="ARBA00023277"/>
    </source>
</evidence>
<dbReference type="SUPFAM" id="SSF51161">
    <property type="entry name" value="Trimeric LpxA-like enzymes"/>
    <property type="match status" value="1"/>
</dbReference>
<comment type="catalytic activity">
    <reaction evidence="9">
        <text>alpha-D-glucose 1-phosphate + ATP + H(+) = ADP-alpha-D-glucose + diphosphate</text>
        <dbReference type="Rhea" id="RHEA:12120"/>
        <dbReference type="ChEBI" id="CHEBI:15378"/>
        <dbReference type="ChEBI" id="CHEBI:30616"/>
        <dbReference type="ChEBI" id="CHEBI:33019"/>
        <dbReference type="ChEBI" id="CHEBI:57498"/>
        <dbReference type="ChEBI" id="CHEBI:58601"/>
        <dbReference type="EC" id="2.7.7.27"/>
    </reaction>
</comment>
<sequence>MRKRQECVAMLLAGGEGKRLGVLTSNIAKPAVHFGGEFRIIDFTLSNCKNSGIHTIGVMTQYKPEALHNHIGNGSDWGMDHKDNGISLLPSRENNLYSGTANAVFQNMAYLDQFEPSYVLIISGDHIYNMDYQKMLEHHKQTNADVTISVMPVSWSEASRFGIMTTDANHRITQFTEKPMQPESNLASMGVYIFSYPALKAYLLNDSIDPQSAHDFGSNIIPELLKDQAYLVAYPFSGYWKDVGTIESLWDAHMDMLDERSELQLNQAKWPIYSKPTSYTTPYKAPISKVSQSVITNGCKIYGEINHSVLFTGVKVGKGSRVKDSVIMPNVRIGRNVTIYKAIIGEGAVIEDGVIIGYPTGDEITVIGEKAIMANKFEKSTKMLPQFNFRMGARL</sequence>
<dbReference type="PROSITE" id="PS00808">
    <property type="entry name" value="ADP_GLC_PYROPHOSPH_1"/>
    <property type="match status" value="1"/>
</dbReference>
<reference evidence="13" key="1">
    <citation type="submission" date="2018-11" db="EMBL/GenBank/DDBJ databases">
        <title>Complete genome sequence of Paenibacillus sp. ML311-T8.</title>
        <authorList>
            <person name="Nam Y.-D."/>
            <person name="Kang J."/>
            <person name="Chung W.-H."/>
            <person name="Park Y.S."/>
        </authorList>
    </citation>
    <scope>NUCLEOTIDE SEQUENCE [LARGE SCALE GENOMIC DNA]</scope>
    <source>
        <strain evidence="13">ML311-T8</strain>
    </source>
</reference>
<dbReference type="GO" id="GO:0005524">
    <property type="term" value="F:ATP binding"/>
    <property type="evidence" value="ECO:0007669"/>
    <property type="project" value="UniProtKB-KW"/>
</dbReference>
<dbReference type="GO" id="GO:0005978">
    <property type="term" value="P:glycogen biosynthetic process"/>
    <property type="evidence" value="ECO:0007669"/>
    <property type="project" value="UniProtKB-UniRule"/>
</dbReference>
<dbReference type="Gene3D" id="3.90.550.10">
    <property type="entry name" value="Spore Coat Polysaccharide Biosynthesis Protein SpsA, Chain A"/>
    <property type="match status" value="1"/>
</dbReference>
<dbReference type="AlphaFoldDB" id="A0A6B8RGC5"/>
<keyword evidence="8 9" id="KW-0119">Carbohydrate metabolism</keyword>
<evidence type="ECO:0000259" key="10">
    <source>
        <dbReference type="Pfam" id="PF00483"/>
    </source>
</evidence>
<feature type="site" description="Could play a key role in the communication between the regulatory and the substrate sites" evidence="9">
    <location>
        <position position="61"/>
    </location>
</feature>
<accession>A0A6B8RGC5</accession>
<dbReference type="Pfam" id="PF24894">
    <property type="entry name" value="Hexapep_GlmU"/>
    <property type="match status" value="1"/>
</dbReference>
<evidence type="ECO:0000313" key="13">
    <source>
        <dbReference type="Proteomes" id="UP000426246"/>
    </source>
</evidence>
<proteinExistence type="inferred from homology"/>
<evidence type="ECO:0000256" key="4">
    <source>
        <dbReference type="ARBA" id="ARBA00022695"/>
    </source>
</evidence>
<dbReference type="PROSITE" id="PS00810">
    <property type="entry name" value="ADP_GLC_PYROPHOSPH_3"/>
    <property type="match status" value="1"/>
</dbReference>
<keyword evidence="2 9" id="KW-0321">Glycogen metabolism</keyword>
<dbReference type="UniPathway" id="UPA00164"/>
<evidence type="ECO:0000259" key="11">
    <source>
        <dbReference type="Pfam" id="PF24894"/>
    </source>
</evidence>
<dbReference type="RefSeq" id="WP_155699782.1">
    <property type="nucleotide sequence ID" value="NZ_CP034235.1"/>
</dbReference>
<dbReference type="Pfam" id="PF00483">
    <property type="entry name" value="NTP_transferase"/>
    <property type="match status" value="1"/>
</dbReference>
<dbReference type="GO" id="GO:0008878">
    <property type="term" value="F:glucose-1-phosphate adenylyltransferase activity"/>
    <property type="evidence" value="ECO:0007669"/>
    <property type="project" value="UniProtKB-UniRule"/>
</dbReference>
<organism evidence="12 13">
    <name type="scientific">Paenibacillus psychroresistens</name>
    <dbReference type="NCBI Taxonomy" id="1778678"/>
    <lineage>
        <taxon>Bacteria</taxon>
        <taxon>Bacillati</taxon>
        <taxon>Bacillota</taxon>
        <taxon>Bacilli</taxon>
        <taxon>Bacillales</taxon>
        <taxon>Paenibacillaceae</taxon>
        <taxon>Paenibacillus</taxon>
    </lineage>
</organism>
<dbReference type="InterPro" id="IPR029044">
    <property type="entry name" value="Nucleotide-diphossugar_trans"/>
</dbReference>
<dbReference type="NCBIfam" id="NF003670">
    <property type="entry name" value="PRK05293.1"/>
    <property type="match status" value="1"/>
</dbReference>
<feature type="binding site" evidence="9">
    <location>
        <position position="97"/>
    </location>
    <ligand>
        <name>alpha-D-glucose 1-phosphate</name>
        <dbReference type="ChEBI" id="CHEBI:58601"/>
    </ligand>
</feature>
<keyword evidence="4 9" id="KW-0548">Nucleotidyltransferase</keyword>
<evidence type="ECO:0000256" key="2">
    <source>
        <dbReference type="ARBA" id="ARBA00022600"/>
    </source>
</evidence>
<dbReference type="NCBIfam" id="TIGR02091">
    <property type="entry name" value="glgC"/>
    <property type="match status" value="1"/>
</dbReference>
<dbReference type="InterPro" id="IPR005836">
    <property type="entry name" value="ADP_Glu_pyroP_CS"/>
</dbReference>
<keyword evidence="7 9" id="KW-0320">Glycogen biosynthesis</keyword>
<keyword evidence="5 9" id="KW-0547">Nucleotide-binding</keyword>
<feature type="binding site" evidence="9">
    <location>
        <position position="162"/>
    </location>
    <ligand>
        <name>alpha-D-glucose 1-phosphate</name>
        <dbReference type="ChEBI" id="CHEBI:58601"/>
    </ligand>
</feature>
<evidence type="ECO:0000256" key="9">
    <source>
        <dbReference type="HAMAP-Rule" id="MF_00624"/>
    </source>
</evidence>
<comment type="subunit">
    <text evidence="9">Homotetramer.</text>
</comment>
<feature type="domain" description="Nucleotidyl transferase" evidence="10">
    <location>
        <begin position="9"/>
        <end position="258"/>
    </location>
</feature>
<dbReference type="HAMAP" id="MF_00624">
    <property type="entry name" value="GlgC"/>
    <property type="match status" value="1"/>
</dbReference>
<evidence type="ECO:0000256" key="6">
    <source>
        <dbReference type="ARBA" id="ARBA00022840"/>
    </source>
</evidence>
<dbReference type="PANTHER" id="PTHR43523:SF2">
    <property type="entry name" value="GLUCOSE-1-PHOSPHATE ADENYLYLTRANSFERASE"/>
    <property type="match status" value="1"/>
</dbReference>
<evidence type="ECO:0000256" key="1">
    <source>
        <dbReference type="ARBA" id="ARBA00010443"/>
    </source>
</evidence>
<dbReference type="Proteomes" id="UP000426246">
    <property type="component" value="Chromosome"/>
</dbReference>
<gene>
    <name evidence="9" type="primary">glgC</name>
    <name evidence="12" type="ORF">EHS13_07715</name>
</gene>
<comment type="similarity">
    <text evidence="1 9">Belongs to the bacterial/plant glucose-1-phosphate adenylyltransferase family.</text>
</comment>
<dbReference type="EC" id="2.7.7.27" evidence="9"/>
<protein>
    <recommendedName>
        <fullName evidence="9">Glucose-1-phosphate adenylyltransferase</fullName>
        <ecNumber evidence="9">2.7.7.27</ecNumber>
    </recommendedName>
    <alternativeName>
        <fullName evidence="9">ADP-glucose pyrophosphorylase</fullName>
        <shortName evidence="9">ADPGlc PPase</shortName>
    </alternativeName>
    <alternativeName>
        <fullName evidence="9">ADP-glucose synthase</fullName>
    </alternativeName>
</protein>
<dbReference type="InterPro" id="IPR005835">
    <property type="entry name" value="NTP_transferase_dom"/>
</dbReference>
<dbReference type="OrthoDB" id="9801810at2"/>
<evidence type="ECO:0000313" key="12">
    <source>
        <dbReference type="EMBL" id="QGQ94774.1"/>
    </source>
</evidence>
<keyword evidence="13" id="KW-1185">Reference proteome</keyword>
<comment type="function">
    <text evidence="9">Involved in the biosynthesis of ADP-glucose, a building block required for the elongation reactions to produce glycogen. Catalyzes the reaction between ATP and alpha-D-glucose 1-phosphate (G1P) to produce pyrophosphate and ADP-Glc.</text>
</comment>
<keyword evidence="3 9" id="KW-0808">Transferase</keyword>
<dbReference type="CDD" id="cd04651">
    <property type="entry name" value="LbH_G1P_AT_C"/>
    <property type="match status" value="1"/>
</dbReference>
<dbReference type="InterPro" id="IPR023049">
    <property type="entry name" value="GlgC_bac"/>
</dbReference>
<dbReference type="InterPro" id="IPR011831">
    <property type="entry name" value="ADP-Glc_PPase"/>
</dbReference>
<dbReference type="InterPro" id="IPR056818">
    <property type="entry name" value="GlmU/GlgC-like_hexapep"/>
</dbReference>
<comment type="caution">
    <text evidence="9">Lacks conserved residue(s) required for the propagation of feature annotation.</text>
</comment>
<feature type="binding site" evidence="9">
    <location>
        <begin position="177"/>
        <end position="178"/>
    </location>
    <ligand>
        <name>alpha-D-glucose 1-phosphate</name>
        <dbReference type="ChEBI" id="CHEBI:58601"/>
    </ligand>
</feature>
<dbReference type="PANTHER" id="PTHR43523">
    <property type="entry name" value="GLUCOSE-1-PHOSPHATE ADENYLYLTRANSFERASE-RELATED"/>
    <property type="match status" value="1"/>
</dbReference>
<feature type="domain" description="Glucose-1-phosphate adenylyltransferase/Bifunctional protein GlmU-like C-terminal hexapeptide" evidence="11">
    <location>
        <begin position="288"/>
        <end position="359"/>
    </location>
</feature>